<reference evidence="2" key="1">
    <citation type="submission" date="2023-06" db="EMBL/GenBank/DDBJ databases">
        <title>Genome-scale phylogeny and comparative genomics of the fungal order Sordariales.</title>
        <authorList>
            <consortium name="Lawrence Berkeley National Laboratory"/>
            <person name="Hensen N."/>
            <person name="Bonometti L."/>
            <person name="Westerberg I."/>
            <person name="Brannstrom I.O."/>
            <person name="Guillou S."/>
            <person name="Cros-Aarteil S."/>
            <person name="Calhoun S."/>
            <person name="Haridas S."/>
            <person name="Kuo A."/>
            <person name="Mondo S."/>
            <person name="Pangilinan J."/>
            <person name="Riley R."/>
            <person name="Labutti K."/>
            <person name="Andreopoulos B."/>
            <person name="Lipzen A."/>
            <person name="Chen C."/>
            <person name="Yanf M."/>
            <person name="Daum C."/>
            <person name="Ng V."/>
            <person name="Clum A."/>
            <person name="Steindorff A."/>
            <person name="Ohm R."/>
            <person name="Martin F."/>
            <person name="Silar P."/>
            <person name="Natvig D."/>
            <person name="Lalanne C."/>
            <person name="Gautier V."/>
            <person name="Ament-Velasquez S.L."/>
            <person name="Kruys A."/>
            <person name="Hutchinson M.I."/>
            <person name="Powell A.J."/>
            <person name="Barry K."/>
            <person name="Miller A.N."/>
            <person name="Grigoriev I.V."/>
            <person name="Debuchy R."/>
            <person name="Gladieux P."/>
            <person name="Thoren M.H."/>
            <person name="Johannesson H."/>
        </authorList>
    </citation>
    <scope>NUCLEOTIDE SEQUENCE</scope>
    <source>
        <strain evidence="2">SMH2532-1</strain>
    </source>
</reference>
<keyword evidence="1" id="KW-0732">Signal</keyword>
<sequence>MKTSLFWAAVGCLAAQVRAKAVFAHFMVGNSKTYTQADWEKDIQLAKDAHIDAFALNVANEIPELTPSLNIAFSVAATKGFKLFFSYDYAGLGAFSKDAAIKLCDDFCNKPAYYRFNGKPLLSTFEGSEKAEEWVEIKTRTKGFFVPDWSSQGAFGAIAKAGGSGGKPYMMPASPWFYTNLPTWDKNWLWRGDSLWFDRWNEILYNEPEFVEIISWNDFGESHHIGPLPRSTTGPDNYPHDGWRAFLPFVIDTYKNGVATITKEGLVGWWRRSAASACGDGETTGNTANQLQLEFAPGQVSQDKIFFTALLGSSADVSVTMGGTAVSASWTSKPDGGIGLYHGTASFTASHRGDVVITLRRGTTEAPGSISATPALKRSQMGCIQGTGTGNFKGLCEFNCRYNYCPISACTCTSLGAPIPEPQPQSAPGFPAAGLDENYSGLCAVACRLGYCPPTACSKTKQPLVVPTVSPFAPPACTKGEAIAAGELTGLCSYACNFGFCPRNVCRCTGQGVLNGPPAQSGSRGRPREGLKDFGLCDFACSRGYCPGPVCVGA</sequence>
<protein>
    <submittedName>
        <fullName evidence="2">Glycosyl hydrolase family 71-domain-containing protein</fullName>
    </submittedName>
</protein>
<dbReference type="InterPro" id="IPR005197">
    <property type="entry name" value="Glyco_hydro_71"/>
</dbReference>
<dbReference type="GO" id="GO:0051118">
    <property type="term" value="F:glucan endo-1,3-alpha-glucosidase activity"/>
    <property type="evidence" value="ECO:0007669"/>
    <property type="project" value="InterPro"/>
</dbReference>
<evidence type="ECO:0000313" key="3">
    <source>
        <dbReference type="Proteomes" id="UP001174936"/>
    </source>
</evidence>
<dbReference type="EMBL" id="JAULSV010000004">
    <property type="protein sequence ID" value="KAK0646590.1"/>
    <property type="molecule type" value="Genomic_DNA"/>
</dbReference>
<evidence type="ECO:0000256" key="1">
    <source>
        <dbReference type="SAM" id="SignalP"/>
    </source>
</evidence>
<feature type="chain" id="PRO_5041333866" evidence="1">
    <location>
        <begin position="20"/>
        <end position="554"/>
    </location>
</feature>
<dbReference type="AlphaFoldDB" id="A0AA39Y8S2"/>
<proteinExistence type="predicted"/>
<keyword evidence="3" id="KW-1185">Reference proteome</keyword>
<dbReference type="Pfam" id="PF03659">
    <property type="entry name" value="Glyco_hydro_71"/>
    <property type="match status" value="2"/>
</dbReference>
<evidence type="ECO:0000313" key="2">
    <source>
        <dbReference type="EMBL" id="KAK0646590.1"/>
    </source>
</evidence>
<gene>
    <name evidence="2" type="ORF">B0T16DRAFT_437419</name>
</gene>
<feature type="signal peptide" evidence="1">
    <location>
        <begin position="1"/>
        <end position="19"/>
    </location>
</feature>
<comment type="caution">
    <text evidence="2">The sequence shown here is derived from an EMBL/GenBank/DDBJ whole genome shotgun (WGS) entry which is preliminary data.</text>
</comment>
<dbReference type="CDD" id="cd11577">
    <property type="entry name" value="GH71"/>
    <property type="match status" value="1"/>
</dbReference>
<organism evidence="2 3">
    <name type="scientific">Cercophora newfieldiana</name>
    <dbReference type="NCBI Taxonomy" id="92897"/>
    <lineage>
        <taxon>Eukaryota</taxon>
        <taxon>Fungi</taxon>
        <taxon>Dikarya</taxon>
        <taxon>Ascomycota</taxon>
        <taxon>Pezizomycotina</taxon>
        <taxon>Sordariomycetes</taxon>
        <taxon>Sordariomycetidae</taxon>
        <taxon>Sordariales</taxon>
        <taxon>Lasiosphaeriaceae</taxon>
        <taxon>Cercophora</taxon>
    </lineage>
</organism>
<keyword evidence="2" id="KW-0378">Hydrolase</keyword>
<dbReference type="Proteomes" id="UP001174936">
    <property type="component" value="Unassembled WGS sequence"/>
</dbReference>
<name>A0AA39Y8S2_9PEZI</name>
<dbReference type="Gene3D" id="3.20.20.80">
    <property type="entry name" value="Glycosidases"/>
    <property type="match status" value="1"/>
</dbReference>
<accession>A0AA39Y8S2</accession>